<dbReference type="FunFam" id="1.20.1270.50:FF:000004">
    <property type="entry name" value="alpha-mannosidase 2C1 isoform X1"/>
    <property type="match status" value="1"/>
</dbReference>
<evidence type="ECO:0000256" key="5">
    <source>
        <dbReference type="SAM" id="MobiDB-lite"/>
    </source>
</evidence>
<dbReference type="Pfam" id="PF17677">
    <property type="entry name" value="Glyco_hydro38C2"/>
    <property type="match status" value="1"/>
</dbReference>
<dbReference type="EMBL" id="MQVR01000049">
    <property type="protein sequence ID" value="OKL53630.1"/>
    <property type="molecule type" value="Genomic_DNA"/>
</dbReference>
<reference evidence="8" key="1">
    <citation type="submission" date="2016-12" db="EMBL/GenBank/DDBJ databases">
        <authorList>
            <person name="Meng X."/>
        </authorList>
    </citation>
    <scope>NUCLEOTIDE SEQUENCE [LARGE SCALE GENOMIC DNA]</scope>
    <source>
        <strain evidence="8">DSM 19116</strain>
    </source>
</reference>
<keyword evidence="8" id="KW-1185">Reference proteome</keyword>
<dbReference type="InterPro" id="IPR028995">
    <property type="entry name" value="Glyco_hydro_57/38_cen_sf"/>
</dbReference>
<evidence type="ECO:0000259" key="6">
    <source>
        <dbReference type="SMART" id="SM00872"/>
    </source>
</evidence>
<dbReference type="FunFam" id="3.20.110.10:FF:000002">
    <property type="entry name" value="alpha-mannosidase 2C1 isoform X1"/>
    <property type="match status" value="1"/>
</dbReference>
<dbReference type="GO" id="GO:0006013">
    <property type="term" value="P:mannose metabolic process"/>
    <property type="evidence" value="ECO:0007669"/>
    <property type="project" value="InterPro"/>
</dbReference>
<name>A0A1Q5Q211_9ACTO</name>
<dbReference type="SUPFAM" id="SSF74650">
    <property type="entry name" value="Galactose mutarotase-like"/>
    <property type="match status" value="1"/>
</dbReference>
<evidence type="ECO:0000256" key="3">
    <source>
        <dbReference type="ARBA" id="ARBA00022801"/>
    </source>
</evidence>
<keyword evidence="4" id="KW-0326">Glycosidase</keyword>
<dbReference type="InterPro" id="IPR041147">
    <property type="entry name" value="GH38_C"/>
</dbReference>
<dbReference type="Proteomes" id="UP000185628">
    <property type="component" value="Unassembled WGS sequence"/>
</dbReference>
<sequence>MHDHRPILDRRVERTLRERILPADHRVIASLAVSAYQVPDGDDDADLAASTPPAADLTAPTGSATTSEEGIAGRGEPISREAGLAAPYEPFAVGDAWGPTWGTTWFHLTCDIPEAERGEQLELVVDLGWADHSPGFQAEALVMTADGTVIKAINPRNQWIPVPAGAERVDIYLEASANPLLLGLPPFIPTADGEKATSQTDPIFRLVRADLVAVNADARALAYDLQVAHGIARTLPADDARGWQLLLACQDALDALDLALIAETAGAARAALAPALSLPARPEAARITAVGHAHIDSAWLWPIRETRRKVVRTLANVLRLIDDGSEMVFALPAAQHLAWLKADAPDVFDRVRDAIAAGSIVPVGGMWIEPDAVLPGSEAMARQFVEGQRFFRDEFDYTCPEMWLPDSFGYSGALPQLARLAGARWFLTQKISWNQINTFPHHTLSWEGIDGTRIFTHFPPVDTYGAEITGEQVAHAAKNFRDKGRSDVQLMPYGYGDGGGGPTRDMLERIDRFADVSGASQLVHESPAAFFARAEADYAEPPVWVGELYLELHRGTFTSQANTKLGNRRAEHLLREAELWCAHAALAGEDFDYPYDELDEIWREVLLYQFHDILPGTSIAWVHREVTERHAVLAERISALRDAAIAALVGDGDTPLVLNAGPLARTGADGTSVPALAAAPAAPAAPAPAPAAAEATEATPQTDAAAVLDNGIVRATFDATGAITSLTHLASGREVVPPGEQFATLMLHEDFPNMWDAWDVDPFYRASGRRLQGASIASVTDIEVRVELSFGDSHATLTFRLDPHADDLRLTLDIDWAESEKFLKLCLPVDIHAHDAAFETQFGHIRRAIHENTSWDAARFEVSTHRWVHVGEPDFGIAVANSASYGLDITRHARTGGGTYTLIRPSILRAPRFPDPQTDRGHHTRTFAIRPGATLADAIATGYDLNLPLTHVTGARVPDALLDVDGALVESVKLAYDRSGDLIVRLYEPLGARTTARVALPWPATVTATNLLEDASAADASAAAADDPVLPPVALEASGAGTVATLQLRPFQVATLRIRKDQK</sequence>
<feature type="region of interest" description="Disordered" evidence="5">
    <location>
        <begin position="43"/>
        <end position="74"/>
    </location>
</feature>
<dbReference type="RefSeq" id="WP_073716928.1">
    <property type="nucleotide sequence ID" value="NZ_MQVR01000049.1"/>
</dbReference>
<dbReference type="InterPro" id="IPR011682">
    <property type="entry name" value="Glyco_hydro_38_C"/>
</dbReference>
<evidence type="ECO:0000313" key="8">
    <source>
        <dbReference type="Proteomes" id="UP000185628"/>
    </source>
</evidence>
<proteinExistence type="inferred from homology"/>
<dbReference type="SMART" id="SM00872">
    <property type="entry name" value="Alpha-mann_mid"/>
    <property type="match status" value="1"/>
</dbReference>
<dbReference type="OrthoDB" id="9772207at2"/>
<organism evidence="7 8">
    <name type="scientific">Bowdeniella nasicola</name>
    <dbReference type="NCBI Taxonomy" id="208480"/>
    <lineage>
        <taxon>Bacteria</taxon>
        <taxon>Bacillati</taxon>
        <taxon>Actinomycetota</taxon>
        <taxon>Actinomycetes</taxon>
        <taxon>Actinomycetales</taxon>
        <taxon>Actinomycetaceae</taxon>
        <taxon>Bowdeniella</taxon>
    </lineage>
</organism>
<comment type="caution">
    <text evidence="7">The sequence shown here is derived from an EMBL/GenBank/DDBJ whole genome shotgun (WGS) entry which is preliminary data.</text>
</comment>
<dbReference type="Gene3D" id="3.20.110.10">
    <property type="entry name" value="Glycoside hydrolase 38, N terminal domain"/>
    <property type="match status" value="1"/>
</dbReference>
<dbReference type="InterPro" id="IPR054723">
    <property type="entry name" value="Ams1-like_N"/>
</dbReference>
<evidence type="ECO:0000256" key="4">
    <source>
        <dbReference type="ARBA" id="ARBA00023295"/>
    </source>
</evidence>
<feature type="domain" description="Glycoside hydrolase family 38 central" evidence="6">
    <location>
        <begin position="551"/>
        <end position="630"/>
    </location>
</feature>
<dbReference type="AlphaFoldDB" id="A0A1Q5Q211"/>
<dbReference type="InterPro" id="IPR011013">
    <property type="entry name" value="Gal_mutarotase_sf_dom"/>
</dbReference>
<dbReference type="GO" id="GO:0046872">
    <property type="term" value="F:metal ion binding"/>
    <property type="evidence" value="ECO:0007669"/>
    <property type="project" value="UniProtKB-KW"/>
</dbReference>
<dbReference type="Pfam" id="PF09261">
    <property type="entry name" value="Alpha-mann_mid"/>
    <property type="match status" value="1"/>
</dbReference>
<dbReference type="InterPro" id="IPR011330">
    <property type="entry name" value="Glyco_hydro/deAcase_b/a-brl"/>
</dbReference>
<evidence type="ECO:0000313" key="7">
    <source>
        <dbReference type="EMBL" id="OKL53630.1"/>
    </source>
</evidence>
<comment type="similarity">
    <text evidence="1">Belongs to the glycosyl hydrolase 38 family.</text>
</comment>
<dbReference type="InterPro" id="IPR000602">
    <property type="entry name" value="Glyco_hydro_38_N"/>
</dbReference>
<evidence type="ECO:0000256" key="2">
    <source>
        <dbReference type="ARBA" id="ARBA00022723"/>
    </source>
</evidence>
<dbReference type="InterPro" id="IPR015341">
    <property type="entry name" value="Glyco_hydro_38_cen"/>
</dbReference>
<keyword evidence="3" id="KW-0378">Hydrolase</keyword>
<dbReference type="Pfam" id="PF01074">
    <property type="entry name" value="Glyco_hydro_38N"/>
    <property type="match status" value="1"/>
</dbReference>
<protein>
    <recommendedName>
        <fullName evidence="6">Glycoside hydrolase family 38 central domain-containing protein</fullName>
    </recommendedName>
</protein>
<dbReference type="Gene3D" id="2.70.98.30">
    <property type="entry name" value="Golgi alpha-mannosidase II, domain 4"/>
    <property type="match status" value="1"/>
</dbReference>
<dbReference type="GO" id="GO:0030246">
    <property type="term" value="F:carbohydrate binding"/>
    <property type="evidence" value="ECO:0007669"/>
    <property type="project" value="InterPro"/>
</dbReference>
<dbReference type="Pfam" id="PF07748">
    <property type="entry name" value="Glyco_hydro_38C"/>
    <property type="match status" value="1"/>
</dbReference>
<dbReference type="PANTHER" id="PTHR46017">
    <property type="entry name" value="ALPHA-MANNOSIDASE 2C1"/>
    <property type="match status" value="1"/>
</dbReference>
<dbReference type="SUPFAM" id="SSF88688">
    <property type="entry name" value="Families 57/38 glycoside transferase middle domain"/>
    <property type="match status" value="1"/>
</dbReference>
<dbReference type="GO" id="GO:0009313">
    <property type="term" value="P:oligosaccharide catabolic process"/>
    <property type="evidence" value="ECO:0007669"/>
    <property type="project" value="TreeGrafter"/>
</dbReference>
<dbReference type="InterPro" id="IPR027291">
    <property type="entry name" value="Glyco_hydro_38_N_sf"/>
</dbReference>
<gene>
    <name evidence="7" type="ORF">BSZ39_08570</name>
</gene>
<dbReference type="GO" id="GO:0004559">
    <property type="term" value="F:alpha-mannosidase activity"/>
    <property type="evidence" value="ECO:0007669"/>
    <property type="project" value="InterPro"/>
</dbReference>
<dbReference type="Gene3D" id="1.20.1270.50">
    <property type="entry name" value="Glycoside hydrolase family 38, central domain"/>
    <property type="match status" value="1"/>
</dbReference>
<dbReference type="SUPFAM" id="SSF88713">
    <property type="entry name" value="Glycoside hydrolase/deacetylase"/>
    <property type="match status" value="1"/>
</dbReference>
<evidence type="ECO:0000256" key="1">
    <source>
        <dbReference type="ARBA" id="ARBA00009792"/>
    </source>
</evidence>
<dbReference type="CDD" id="cd10789">
    <property type="entry name" value="GH38N_AMII_ER_cytosolic"/>
    <property type="match status" value="1"/>
</dbReference>
<accession>A0A1Q5Q211</accession>
<dbReference type="Pfam" id="PF22907">
    <property type="entry name" value="Ams1-like_1st"/>
    <property type="match status" value="1"/>
</dbReference>
<keyword evidence="2" id="KW-0479">Metal-binding</keyword>
<dbReference type="PANTHER" id="PTHR46017:SF1">
    <property type="entry name" value="ALPHA-MANNOSIDASE 2C1"/>
    <property type="match status" value="1"/>
</dbReference>
<dbReference type="InterPro" id="IPR037094">
    <property type="entry name" value="Glyco_hydro_38_cen_sf"/>
</dbReference>